<protein>
    <recommendedName>
        <fullName evidence="3">Transmembrane protein</fullName>
    </recommendedName>
</protein>
<accession>A0ABT3ZKS1</accession>
<evidence type="ECO:0008006" key="3">
    <source>
        <dbReference type="Google" id="ProtNLM"/>
    </source>
</evidence>
<evidence type="ECO:0000313" key="2">
    <source>
        <dbReference type="Proteomes" id="UP001082899"/>
    </source>
</evidence>
<dbReference type="Proteomes" id="UP001082899">
    <property type="component" value="Unassembled WGS sequence"/>
</dbReference>
<keyword evidence="2" id="KW-1185">Reference proteome</keyword>
<comment type="caution">
    <text evidence="1">The sequence shown here is derived from an EMBL/GenBank/DDBJ whole genome shotgun (WGS) entry which is preliminary data.</text>
</comment>
<name>A0ABT3ZKS1_9BURK</name>
<organism evidence="1 2">
    <name type="scientific">Robbsia betulipollinis</name>
    <dbReference type="NCBI Taxonomy" id="2981849"/>
    <lineage>
        <taxon>Bacteria</taxon>
        <taxon>Pseudomonadati</taxon>
        <taxon>Pseudomonadota</taxon>
        <taxon>Betaproteobacteria</taxon>
        <taxon>Burkholderiales</taxon>
        <taxon>Burkholderiaceae</taxon>
        <taxon>Robbsia</taxon>
    </lineage>
</organism>
<dbReference type="EMBL" id="JAPMXC010000001">
    <property type="protein sequence ID" value="MCY0387133.1"/>
    <property type="molecule type" value="Genomic_DNA"/>
</dbReference>
<gene>
    <name evidence="1" type="ORF">OVY01_07785</name>
</gene>
<dbReference type="RefSeq" id="WP_267846882.1">
    <property type="nucleotide sequence ID" value="NZ_JAPMXC010000001.1"/>
</dbReference>
<proteinExistence type="predicted"/>
<sequence>MPRFSFSFPRRAAATTLTVALTVALGACSPRYDWRTLDDDTGRYSISLPAKPSLDIRDVDIGSGARLPMRMQTASVKDAVFAVGAVVLPDAQPATRQAALDFVTQGIARNVGPDGASRDVQIKGADGRLLPAREWRASGLVPGTKQSRTVIARFVATDTRVYEAVIISEQALPDEEVRQFLDSFKPF</sequence>
<dbReference type="PROSITE" id="PS51257">
    <property type="entry name" value="PROKAR_LIPOPROTEIN"/>
    <property type="match status" value="1"/>
</dbReference>
<evidence type="ECO:0000313" key="1">
    <source>
        <dbReference type="EMBL" id="MCY0387133.1"/>
    </source>
</evidence>
<reference evidence="1" key="1">
    <citation type="submission" date="2022-11" db="EMBL/GenBank/DDBJ databases">
        <title>Robbsia betulipollinis sp. nov., isolated from pollen of birch (Betula pendula).</title>
        <authorList>
            <person name="Shi H."/>
            <person name="Ambika Manirajan B."/>
            <person name="Ratering S."/>
            <person name="Geissler-Plaum R."/>
            <person name="Schnell S."/>
        </authorList>
    </citation>
    <scope>NUCLEOTIDE SEQUENCE</scope>
    <source>
        <strain evidence="1">Bb-Pol-6</strain>
    </source>
</reference>